<feature type="region of interest" description="Disordered" evidence="6">
    <location>
        <begin position="1"/>
        <end position="39"/>
    </location>
</feature>
<dbReference type="InterPro" id="IPR027417">
    <property type="entry name" value="P-loop_NTPase"/>
</dbReference>
<dbReference type="SUPFAM" id="SSF52540">
    <property type="entry name" value="P-loop containing nucleoside triphosphate hydrolases"/>
    <property type="match status" value="1"/>
</dbReference>
<dbReference type="GO" id="GO:0005874">
    <property type="term" value="C:microtubule"/>
    <property type="evidence" value="ECO:0007669"/>
    <property type="project" value="UniProtKB-KW"/>
</dbReference>
<dbReference type="InterPro" id="IPR001752">
    <property type="entry name" value="Kinesin_motor_dom"/>
</dbReference>
<gene>
    <name evidence="8" type="ORF">FISHEDRAFT_76734</name>
</gene>
<feature type="compositionally biased region" description="Low complexity" evidence="6">
    <location>
        <begin position="1"/>
        <end position="36"/>
    </location>
</feature>
<dbReference type="PRINTS" id="PR00380">
    <property type="entry name" value="KINESINHEAVY"/>
</dbReference>
<dbReference type="InterPro" id="IPR036961">
    <property type="entry name" value="Kinesin_motor_dom_sf"/>
</dbReference>
<keyword evidence="9" id="KW-1185">Reference proteome</keyword>
<dbReference type="PROSITE" id="PS50067">
    <property type="entry name" value="KINESIN_MOTOR_2"/>
    <property type="match status" value="1"/>
</dbReference>
<dbReference type="GO" id="GO:0005524">
    <property type="term" value="F:ATP binding"/>
    <property type="evidence" value="ECO:0007669"/>
    <property type="project" value="UniProtKB-UniRule"/>
</dbReference>
<dbReference type="Gene3D" id="3.40.850.10">
    <property type="entry name" value="Kinesin motor domain"/>
    <property type="match status" value="1"/>
</dbReference>
<keyword evidence="4 5" id="KW-0505">Motor protein</keyword>
<feature type="compositionally biased region" description="Acidic residues" evidence="6">
    <location>
        <begin position="817"/>
        <end position="854"/>
    </location>
</feature>
<evidence type="ECO:0000256" key="1">
    <source>
        <dbReference type="ARBA" id="ARBA00022701"/>
    </source>
</evidence>
<feature type="compositionally biased region" description="Basic residues" evidence="6">
    <location>
        <begin position="860"/>
        <end position="869"/>
    </location>
</feature>
<dbReference type="GO" id="GO:0008017">
    <property type="term" value="F:microtubule binding"/>
    <property type="evidence" value="ECO:0007669"/>
    <property type="project" value="InterPro"/>
</dbReference>
<feature type="compositionally biased region" description="Acidic residues" evidence="6">
    <location>
        <begin position="655"/>
        <end position="685"/>
    </location>
</feature>
<evidence type="ECO:0000256" key="3">
    <source>
        <dbReference type="ARBA" id="ARBA00022840"/>
    </source>
</evidence>
<dbReference type="EMBL" id="KN882059">
    <property type="protein sequence ID" value="KIY45237.1"/>
    <property type="molecule type" value="Genomic_DNA"/>
</dbReference>
<keyword evidence="3 5" id="KW-0067">ATP-binding</keyword>
<evidence type="ECO:0000256" key="2">
    <source>
        <dbReference type="ARBA" id="ARBA00022741"/>
    </source>
</evidence>
<evidence type="ECO:0000313" key="8">
    <source>
        <dbReference type="EMBL" id="KIY45237.1"/>
    </source>
</evidence>
<dbReference type="PROSITE" id="PS00411">
    <property type="entry name" value="KINESIN_MOTOR_1"/>
    <property type="match status" value="1"/>
</dbReference>
<dbReference type="Proteomes" id="UP000054144">
    <property type="component" value="Unassembled WGS sequence"/>
</dbReference>
<dbReference type="OrthoDB" id="123929at2759"/>
<proteinExistence type="inferred from homology"/>
<dbReference type="SMART" id="SM00129">
    <property type="entry name" value="KISc"/>
    <property type="match status" value="1"/>
</dbReference>
<dbReference type="PANTHER" id="PTHR24115:SF1008">
    <property type="entry name" value="KINESIN-LIKE PROTEIN SUBITO"/>
    <property type="match status" value="1"/>
</dbReference>
<feature type="binding site" evidence="5">
    <location>
        <begin position="131"/>
        <end position="138"/>
    </location>
    <ligand>
        <name>ATP</name>
        <dbReference type="ChEBI" id="CHEBI:30616"/>
    </ligand>
</feature>
<sequence length="1010" mass="110690">MSRPATRASSRTTTPPTTATATRSARLATKTAAATSRKPKTAYLRIRPQLSDVDSNAAPYLTRLSDACVRLTDPNHESNKYRASTLPHSVNYTFSHVFDCDTSQSDLFRKTTLPLVQDLLDGQNGLCFAYGHTNSGKTYTVQGGRDPGSAGILPRTLDVIFNSIEGLHGDGKASVERADASDLKPLDLSLEPVLAEVLGPQVVAADNLDVDPTVLTLDRNYEYTVHLSYAEVYNERVYDLLATVSDSPSQAQGSKSLLVKRQGLPLRPSPPQDGVEGGGKYIDGLRQFRVTSAAEAKALIKLGQLHRQVFGTHSNFESSRSHGMVIVKLVRVHRGERNKMASLQISRLTLVDLAGSERVKHAQTSGERLKEAGNINKSLMVLGQCLETMRSNQRKLAASLGGNGRIDTRDVKRTLDVVPFSSSKLTQALMDYFVGNGRTIMIVNVNPFDTGFDENSRVMKFAALASKIQIQAAPAPLHHVPIPSHPWGVIGKSYGKNVKQLGPMTLSDPAIAPRPQGRKVTISAGVDAKKSAVLEVLEEDAPYKEGDEHDDDEMGPMYTLIDDLFDQILYVRQQLEECEQQLEECEERCVLVEIQTREEVTRMYEERMRQMGMRHHMNLMQEAERNERKMNAKLDIIASSPVKRSVPLPGPVDGVMEDAENDAEEEEDVEMSLIVEDDEEDDELDASTQMPLHARSSSPLAGKKAPERKKSSQVARPSYIIQPRLPIDEGVKLPSDTEAAEFTETETEEMVSEADDDDDARASQDESVHTVSGYTDTDREAAGGDSEDEDGGQDGSAAEDASVVSTRSNSEAPDTVSGDEVEDEDEDEESTGESEDADDDDDDDEYIDKDDDDYSPPPRGKPKVSKAPHVKSQPKSLLHTKRPAKRSTSPTLAIKPKLSGSTPAAKSPSRLSRLAVEMGDLSINKAATPKPRRSHARAQSTTTKARAAMDLASDDEVNALEMEGSKKKRRLRKMAVMDEDEIEKVSIAIDRQTTTTVGSGKGIRRLVQKS</sequence>
<dbReference type="InterPro" id="IPR019821">
    <property type="entry name" value="Kinesin_motor_CS"/>
</dbReference>
<feature type="compositionally biased region" description="Polar residues" evidence="6">
    <location>
        <begin position="686"/>
        <end position="699"/>
    </location>
</feature>
<evidence type="ECO:0000313" key="9">
    <source>
        <dbReference type="Proteomes" id="UP000054144"/>
    </source>
</evidence>
<accession>A0A0D7A2H2</accession>
<dbReference type="InterPro" id="IPR027640">
    <property type="entry name" value="Kinesin-like_fam"/>
</dbReference>
<comment type="similarity">
    <text evidence="5">Belongs to the TRAFAC class myosin-kinesin ATPase superfamily. Kinesin family.</text>
</comment>
<keyword evidence="2 5" id="KW-0547">Nucleotide-binding</keyword>
<feature type="domain" description="Kinesin motor" evidence="7">
    <location>
        <begin position="39"/>
        <end position="468"/>
    </location>
</feature>
<organism evidence="8 9">
    <name type="scientific">Fistulina hepatica ATCC 64428</name>
    <dbReference type="NCBI Taxonomy" id="1128425"/>
    <lineage>
        <taxon>Eukaryota</taxon>
        <taxon>Fungi</taxon>
        <taxon>Dikarya</taxon>
        <taxon>Basidiomycota</taxon>
        <taxon>Agaricomycotina</taxon>
        <taxon>Agaricomycetes</taxon>
        <taxon>Agaricomycetidae</taxon>
        <taxon>Agaricales</taxon>
        <taxon>Fistulinaceae</taxon>
        <taxon>Fistulina</taxon>
    </lineage>
</organism>
<keyword evidence="1" id="KW-0493">Microtubule</keyword>
<dbReference type="PANTHER" id="PTHR24115">
    <property type="entry name" value="KINESIN-RELATED"/>
    <property type="match status" value="1"/>
</dbReference>
<dbReference type="GO" id="GO:0016887">
    <property type="term" value="F:ATP hydrolysis activity"/>
    <property type="evidence" value="ECO:0007669"/>
    <property type="project" value="TreeGrafter"/>
</dbReference>
<dbReference type="Pfam" id="PF00225">
    <property type="entry name" value="Kinesin"/>
    <property type="match status" value="1"/>
</dbReference>
<name>A0A0D7A2H2_9AGAR</name>
<dbReference type="GO" id="GO:0007018">
    <property type="term" value="P:microtubule-based movement"/>
    <property type="evidence" value="ECO:0007669"/>
    <property type="project" value="InterPro"/>
</dbReference>
<evidence type="ECO:0000256" key="4">
    <source>
        <dbReference type="ARBA" id="ARBA00023175"/>
    </source>
</evidence>
<feature type="compositionally biased region" description="Polar residues" evidence="6">
    <location>
        <begin position="803"/>
        <end position="812"/>
    </location>
</feature>
<evidence type="ECO:0000256" key="6">
    <source>
        <dbReference type="SAM" id="MobiDB-lite"/>
    </source>
</evidence>
<dbReference type="GO" id="GO:0003777">
    <property type="term" value="F:microtubule motor activity"/>
    <property type="evidence" value="ECO:0007669"/>
    <property type="project" value="InterPro"/>
</dbReference>
<dbReference type="AlphaFoldDB" id="A0A0D7A2H2"/>
<feature type="region of interest" description="Disordered" evidence="6">
    <location>
        <begin position="645"/>
        <end position="947"/>
    </location>
</feature>
<reference evidence="8 9" key="1">
    <citation type="journal article" date="2015" name="Fungal Genet. Biol.">
        <title>Evolution of novel wood decay mechanisms in Agaricales revealed by the genome sequences of Fistulina hepatica and Cylindrobasidium torrendii.</title>
        <authorList>
            <person name="Floudas D."/>
            <person name="Held B.W."/>
            <person name="Riley R."/>
            <person name="Nagy L.G."/>
            <person name="Koehler G."/>
            <person name="Ransdell A.S."/>
            <person name="Younus H."/>
            <person name="Chow J."/>
            <person name="Chiniquy J."/>
            <person name="Lipzen A."/>
            <person name="Tritt A."/>
            <person name="Sun H."/>
            <person name="Haridas S."/>
            <person name="LaButti K."/>
            <person name="Ohm R.A."/>
            <person name="Kues U."/>
            <person name="Blanchette R.A."/>
            <person name="Grigoriev I.V."/>
            <person name="Minto R.E."/>
            <person name="Hibbett D.S."/>
        </authorList>
    </citation>
    <scope>NUCLEOTIDE SEQUENCE [LARGE SCALE GENOMIC DNA]</scope>
    <source>
        <strain evidence="8 9">ATCC 64428</strain>
    </source>
</reference>
<evidence type="ECO:0000259" key="7">
    <source>
        <dbReference type="PROSITE" id="PS50067"/>
    </source>
</evidence>
<feature type="compositionally biased region" description="Acidic residues" evidence="6">
    <location>
        <begin position="738"/>
        <end position="759"/>
    </location>
</feature>
<dbReference type="GO" id="GO:0005634">
    <property type="term" value="C:nucleus"/>
    <property type="evidence" value="ECO:0007669"/>
    <property type="project" value="TreeGrafter"/>
</dbReference>
<dbReference type="GO" id="GO:0005871">
    <property type="term" value="C:kinesin complex"/>
    <property type="evidence" value="ECO:0007669"/>
    <property type="project" value="TreeGrafter"/>
</dbReference>
<evidence type="ECO:0000256" key="5">
    <source>
        <dbReference type="PROSITE-ProRule" id="PRU00283"/>
    </source>
</evidence>
<protein>
    <submittedName>
        <fullName evidence="8">Kinesin-domain-containing protein</fullName>
    </submittedName>
</protein>